<reference evidence="1 2" key="1">
    <citation type="submission" date="2018-10" db="EMBL/GenBank/DDBJ databases">
        <title>Xanthobacter tagetidis genome sequencing and assembly.</title>
        <authorList>
            <person name="Maclea K.S."/>
            <person name="Goen A.E."/>
            <person name="Fatima S.A."/>
        </authorList>
    </citation>
    <scope>NUCLEOTIDE SEQUENCE [LARGE SCALE GENOMIC DNA]</scope>
    <source>
        <strain evidence="1 2">ATCC 700314</strain>
    </source>
</reference>
<dbReference type="RefSeq" id="WP_121623397.1">
    <property type="nucleotide sequence ID" value="NZ_JACIIW010000001.1"/>
</dbReference>
<organism evidence="1 2">
    <name type="scientific">Xanthobacter tagetidis</name>
    <dbReference type="NCBI Taxonomy" id="60216"/>
    <lineage>
        <taxon>Bacteria</taxon>
        <taxon>Pseudomonadati</taxon>
        <taxon>Pseudomonadota</taxon>
        <taxon>Alphaproteobacteria</taxon>
        <taxon>Hyphomicrobiales</taxon>
        <taxon>Xanthobacteraceae</taxon>
        <taxon>Xanthobacter</taxon>
    </lineage>
</organism>
<dbReference type="EMBL" id="RCTF01000008">
    <property type="protein sequence ID" value="RLP78344.1"/>
    <property type="molecule type" value="Genomic_DNA"/>
</dbReference>
<name>A0A3L7AEE2_9HYPH</name>
<gene>
    <name evidence="1" type="ORF">D9R14_11070</name>
</gene>
<keyword evidence="2" id="KW-1185">Reference proteome</keyword>
<sequence>MVRLDEEPGSLLVLRFHQPYGAGDEEAYLASLDAIAAHEGPFRLMTVFGGGPALSRAGERSQALWFKATRARIDGLCRACAIVRPNAGEEMAQVFRRLWSFPLIATPDEAEARAFLARHAGSPS</sequence>
<evidence type="ECO:0008006" key="3">
    <source>
        <dbReference type="Google" id="ProtNLM"/>
    </source>
</evidence>
<evidence type="ECO:0000313" key="1">
    <source>
        <dbReference type="EMBL" id="RLP78344.1"/>
    </source>
</evidence>
<proteinExistence type="predicted"/>
<comment type="caution">
    <text evidence="1">The sequence shown here is derived from an EMBL/GenBank/DDBJ whole genome shotgun (WGS) entry which is preliminary data.</text>
</comment>
<protein>
    <recommendedName>
        <fullName evidence="3">STAS/SEC14 domain-containing protein</fullName>
    </recommendedName>
</protein>
<accession>A0A3L7AEE2</accession>
<evidence type="ECO:0000313" key="2">
    <source>
        <dbReference type="Proteomes" id="UP000269692"/>
    </source>
</evidence>
<dbReference type="OrthoDB" id="7865015at2"/>
<dbReference type="Proteomes" id="UP000269692">
    <property type="component" value="Unassembled WGS sequence"/>
</dbReference>
<dbReference type="AlphaFoldDB" id="A0A3L7AEE2"/>